<evidence type="ECO:0000259" key="4">
    <source>
        <dbReference type="Pfam" id="PF01370"/>
    </source>
</evidence>
<evidence type="ECO:0000256" key="2">
    <source>
        <dbReference type="ARBA" id="ARBA00023002"/>
    </source>
</evidence>
<feature type="domain" description="NAD-dependent epimerase/dehydratase" evidence="4">
    <location>
        <begin position="23"/>
        <end position="242"/>
    </location>
</feature>
<name>A0A329MP15_9BACL</name>
<gene>
    <name evidence="5" type="ORF">DQG23_10230</name>
</gene>
<keyword evidence="6" id="KW-1185">Reference proteome</keyword>
<dbReference type="GO" id="GO:0016491">
    <property type="term" value="F:oxidoreductase activity"/>
    <property type="evidence" value="ECO:0007669"/>
    <property type="project" value="UniProtKB-KW"/>
</dbReference>
<organism evidence="5 6">
    <name type="scientific">Paenibacillus contaminans</name>
    <dbReference type="NCBI Taxonomy" id="450362"/>
    <lineage>
        <taxon>Bacteria</taxon>
        <taxon>Bacillati</taxon>
        <taxon>Bacillota</taxon>
        <taxon>Bacilli</taxon>
        <taxon>Bacillales</taxon>
        <taxon>Paenibacillaceae</taxon>
        <taxon>Paenibacillus</taxon>
    </lineage>
</organism>
<proteinExistence type="inferred from homology"/>
<evidence type="ECO:0000313" key="5">
    <source>
        <dbReference type="EMBL" id="RAV21625.1"/>
    </source>
</evidence>
<dbReference type="SUPFAM" id="SSF51735">
    <property type="entry name" value="NAD(P)-binding Rossmann-fold domains"/>
    <property type="match status" value="1"/>
</dbReference>
<dbReference type="Pfam" id="PF01370">
    <property type="entry name" value="Epimerase"/>
    <property type="match status" value="1"/>
</dbReference>
<keyword evidence="2" id="KW-0560">Oxidoreductase</keyword>
<evidence type="ECO:0000313" key="6">
    <source>
        <dbReference type="Proteomes" id="UP000250369"/>
    </source>
</evidence>
<dbReference type="InterPro" id="IPR001509">
    <property type="entry name" value="Epimerase_deHydtase"/>
</dbReference>
<reference evidence="5 6" key="1">
    <citation type="journal article" date="2009" name="Int. J. Syst. Evol. Microbiol.">
        <title>Paenibacillus contaminans sp. nov., isolated from a contaminated laboratory plate.</title>
        <authorList>
            <person name="Chou J.H."/>
            <person name="Lee J.H."/>
            <person name="Lin M.C."/>
            <person name="Chang P.S."/>
            <person name="Arun A.B."/>
            <person name="Young C.C."/>
            <person name="Chen W.M."/>
        </authorList>
    </citation>
    <scope>NUCLEOTIDE SEQUENCE [LARGE SCALE GENOMIC DNA]</scope>
    <source>
        <strain evidence="5 6">CKOBP-6</strain>
    </source>
</reference>
<dbReference type="Proteomes" id="UP000250369">
    <property type="component" value="Unassembled WGS sequence"/>
</dbReference>
<comment type="caution">
    <text evidence="5">The sequence shown here is derived from an EMBL/GenBank/DDBJ whole genome shotgun (WGS) entry which is preliminary data.</text>
</comment>
<protein>
    <submittedName>
        <fullName evidence="5">NAD(P)-dependent oxidoreductase</fullName>
    </submittedName>
</protein>
<dbReference type="AlphaFoldDB" id="A0A329MP15"/>
<dbReference type="Gene3D" id="3.40.50.720">
    <property type="entry name" value="NAD(P)-binding Rossmann-like Domain"/>
    <property type="match status" value="1"/>
</dbReference>
<dbReference type="InterPro" id="IPR036291">
    <property type="entry name" value="NAD(P)-bd_dom_sf"/>
</dbReference>
<evidence type="ECO:0000256" key="3">
    <source>
        <dbReference type="ARBA" id="ARBA00023027"/>
    </source>
</evidence>
<evidence type="ECO:0000256" key="1">
    <source>
        <dbReference type="ARBA" id="ARBA00007637"/>
    </source>
</evidence>
<comment type="similarity">
    <text evidence="1">Belongs to the NAD(P)-dependent epimerase/dehydratase family.</text>
</comment>
<dbReference type="PANTHER" id="PTHR43103:SF5">
    <property type="entry name" value="4-EPIMERASE, PUTATIVE (AFU_ORTHOLOGUE AFUA_7G00360)-RELATED"/>
    <property type="match status" value="1"/>
</dbReference>
<keyword evidence="3" id="KW-0520">NAD</keyword>
<dbReference type="EMBL" id="QMFB01000004">
    <property type="protein sequence ID" value="RAV21625.1"/>
    <property type="molecule type" value="Genomic_DNA"/>
</dbReference>
<sequence length="304" mass="33649">MPMNLQRSSIITGNGGADIMKKIVVTGGSGRFGRQVVACMLEKGYEVTVLDRQTGTGGSQHGGNARTLIVDLNDYREVEQAMEGGDALLHLAAIPDPKSASAPIVYANNVVSTYHVLEAAARWGYRKAAIASSESAYGFPWSHRPLSPLYLPVDERHPLIPHDCYGTSKAVNELTGESFFRRTGMQVVSLRLSTLCDEEAYRYFRSCLEKPEELRRVLWSYVDSRDAAAACVLALERDGLGYAALNITADDTCSDRTSQALWEEFFPDVTDVRSIFTGHEAFYSNAKAKELLGWTVTHNWRDQL</sequence>
<accession>A0A329MP15</accession>
<dbReference type="PANTHER" id="PTHR43103">
    <property type="entry name" value="NUCLEOSIDE-DIPHOSPHATE-SUGAR EPIMERASE"/>
    <property type="match status" value="1"/>
</dbReference>